<sequence length="575" mass="62855">MLQLQSLLTPSSHSYPINSNIYGTTISGAPLPIIETNNTLKHPENVSFSAGEGTYVLRDDIHLATPPPHPSEAPVIDRNPLATTPHNVTSGTKITLVPTATLAADPGPPAPAFAIAAVAPTAPGSRDGSGTNGSSSSAAAVEGWTVIRGDKESQTSGETDDEAAEKFGEGNKSLSAAQGGPRKKRQTQNIVKSNSSFVSRTITHDKFEKRMGERRTEGLVGIVNINRALEWLDMESAIKHEPLTKILFTKAHPLCHDINPLTRSPTCLDVIIGFSTGDIIWFEPFSNKYTRINKNGLINTSAVTSISWLPQSPSLFLAAHADGSLIVYDRNKDDSPFVPEAIGHPGNSLNTYFSILKSVSSENQRTNPLSYWNVAKAQITGFKFSPDKEHLAVVSEDQCLRVINFVKERLVICHPSYFGAFTCVAWSPDGRYIISGGQDDLVTIWSARDHRIVARCEGHHSWVTDVAFDPWRCDERTYRFGTVGADCRLLLWDFSEIMLNKPKGRQDEDEVGPATRASVPVLPPVMSKEVDNEPLSQIVFLREAVVTACESGCVKWWERPDESRPQTGMGGREGV</sequence>
<evidence type="ECO:0000256" key="1">
    <source>
        <dbReference type="ARBA" id="ARBA00022574"/>
    </source>
</evidence>
<evidence type="ECO:0000256" key="2">
    <source>
        <dbReference type="ARBA" id="ARBA00022737"/>
    </source>
</evidence>
<gene>
    <name evidence="8" type="ORF">PCON_11556</name>
</gene>
<dbReference type="EMBL" id="HF935656">
    <property type="protein sequence ID" value="CCX11962.1"/>
    <property type="molecule type" value="Genomic_DNA"/>
</dbReference>
<name>U4L4H0_PYROM</name>
<dbReference type="AlphaFoldDB" id="U4L4H0"/>
<dbReference type="InterPro" id="IPR015943">
    <property type="entry name" value="WD40/YVTN_repeat-like_dom_sf"/>
</dbReference>
<dbReference type="SUPFAM" id="SSF50978">
    <property type="entry name" value="WD40 repeat-like"/>
    <property type="match status" value="1"/>
</dbReference>
<keyword evidence="2" id="KW-0677">Repeat</keyword>
<evidence type="ECO:0000256" key="6">
    <source>
        <dbReference type="PROSITE-ProRule" id="PRU00221"/>
    </source>
</evidence>
<dbReference type="PROSITE" id="PS50082">
    <property type="entry name" value="WD_REPEATS_2"/>
    <property type="match status" value="1"/>
</dbReference>
<organism evidence="8 9">
    <name type="scientific">Pyronema omphalodes (strain CBS 100304)</name>
    <name type="common">Pyronema confluens</name>
    <dbReference type="NCBI Taxonomy" id="1076935"/>
    <lineage>
        <taxon>Eukaryota</taxon>
        <taxon>Fungi</taxon>
        <taxon>Dikarya</taxon>
        <taxon>Ascomycota</taxon>
        <taxon>Pezizomycotina</taxon>
        <taxon>Pezizomycetes</taxon>
        <taxon>Pezizales</taxon>
        <taxon>Pyronemataceae</taxon>
        <taxon>Pyronema</taxon>
    </lineage>
</organism>
<dbReference type="Proteomes" id="UP000018144">
    <property type="component" value="Unassembled WGS sequence"/>
</dbReference>
<dbReference type="InterPro" id="IPR001680">
    <property type="entry name" value="WD40_rpt"/>
</dbReference>
<dbReference type="PANTHER" id="PTHR14107">
    <property type="entry name" value="WD REPEAT PROTEIN"/>
    <property type="match status" value="1"/>
</dbReference>
<keyword evidence="1 6" id="KW-0853">WD repeat</keyword>
<dbReference type="PROSITE" id="PS50294">
    <property type="entry name" value="WD_REPEATS_REGION"/>
    <property type="match status" value="1"/>
</dbReference>
<dbReference type="eggNOG" id="KOG2394">
    <property type="taxonomic scope" value="Eukaryota"/>
</dbReference>
<dbReference type="OrthoDB" id="3367at2759"/>
<feature type="repeat" description="WD" evidence="6">
    <location>
        <begin position="414"/>
        <end position="455"/>
    </location>
</feature>
<dbReference type="InterPro" id="IPR036322">
    <property type="entry name" value="WD40_repeat_dom_sf"/>
</dbReference>
<dbReference type="STRING" id="1076935.U4L4H0"/>
<reference evidence="8 9" key="1">
    <citation type="journal article" date="2013" name="PLoS Genet.">
        <title>The genome and development-dependent transcriptomes of Pyronema confluens: a window into fungal evolution.</title>
        <authorList>
            <person name="Traeger S."/>
            <person name="Altegoer F."/>
            <person name="Freitag M."/>
            <person name="Gabaldon T."/>
            <person name="Kempken F."/>
            <person name="Kumar A."/>
            <person name="Marcet-Houben M."/>
            <person name="Poggeler S."/>
            <person name="Stajich J.E."/>
            <person name="Nowrousian M."/>
        </authorList>
    </citation>
    <scope>NUCLEOTIDE SEQUENCE [LARGE SCALE GENOMIC DNA]</scope>
    <source>
        <strain evidence="9">CBS 100304</strain>
        <tissue evidence="8">Vegetative mycelium</tissue>
    </source>
</reference>
<evidence type="ECO:0000256" key="3">
    <source>
        <dbReference type="ARBA" id="ARBA00037241"/>
    </source>
</evidence>
<evidence type="ECO:0000313" key="8">
    <source>
        <dbReference type="EMBL" id="CCX11962.1"/>
    </source>
</evidence>
<keyword evidence="9" id="KW-1185">Reference proteome</keyword>
<protein>
    <submittedName>
        <fullName evidence="8">Similar to Probable catabolite repression protein creC acc. no. A2QVV2</fullName>
    </submittedName>
</protein>
<evidence type="ECO:0000256" key="7">
    <source>
        <dbReference type="SAM" id="MobiDB-lite"/>
    </source>
</evidence>
<dbReference type="Pfam" id="PF00400">
    <property type="entry name" value="WD40"/>
    <property type="match status" value="2"/>
</dbReference>
<comment type="similarity">
    <text evidence="4">Belongs to the WD repeat creC family.</text>
</comment>
<dbReference type="OMA" id="MCVCWSP"/>
<dbReference type="Gene3D" id="2.130.10.10">
    <property type="entry name" value="YVTN repeat-like/Quinoprotein amine dehydrogenase"/>
    <property type="match status" value="1"/>
</dbReference>
<comment type="function">
    <text evidence="3">Component of the regulatory network controlling carbon source utilization through ubiquitination and deubiquitination involving creA, creB, creC, creD and acrB. Required to prevent the proteolysis of the CreB deubiquitinating enzyme in the absence of carbon catabolite repression. CreB deubiquitinating enzyme stabilized in a complex with the CreC leads to the expression of genes such as those in the proline and quinate pathways.</text>
</comment>
<feature type="region of interest" description="Disordered" evidence="7">
    <location>
        <begin position="122"/>
        <end position="189"/>
    </location>
</feature>
<accession>U4L4H0</accession>
<dbReference type="InterPro" id="IPR051362">
    <property type="entry name" value="WD_repeat_creC_regulators"/>
</dbReference>
<evidence type="ECO:0000256" key="4">
    <source>
        <dbReference type="ARBA" id="ARBA00038107"/>
    </source>
</evidence>
<comment type="subunit">
    <text evidence="5">Interacts with creB.</text>
</comment>
<proteinExistence type="inferred from homology"/>
<evidence type="ECO:0000256" key="5">
    <source>
        <dbReference type="ARBA" id="ARBA00038682"/>
    </source>
</evidence>
<feature type="compositionally biased region" description="Low complexity" evidence="7">
    <location>
        <begin position="122"/>
        <end position="137"/>
    </location>
</feature>
<evidence type="ECO:0000313" key="9">
    <source>
        <dbReference type="Proteomes" id="UP000018144"/>
    </source>
</evidence>
<dbReference type="PANTHER" id="PTHR14107:SF16">
    <property type="entry name" value="AT02583P"/>
    <property type="match status" value="1"/>
</dbReference>
<dbReference type="SMART" id="SM00320">
    <property type="entry name" value="WD40"/>
    <property type="match status" value="5"/>
</dbReference>